<name>A0A803LTU1_CHEQI</name>
<evidence type="ECO:0000313" key="3">
    <source>
        <dbReference type="EnsemblPlants" id="AUR62018635-RA:cds"/>
    </source>
</evidence>
<accession>A0A803LTU1</accession>
<feature type="signal peptide" evidence="2">
    <location>
        <begin position="1"/>
        <end position="18"/>
    </location>
</feature>
<organism evidence="3 4">
    <name type="scientific">Chenopodium quinoa</name>
    <name type="common">Quinoa</name>
    <dbReference type="NCBI Taxonomy" id="63459"/>
    <lineage>
        <taxon>Eukaryota</taxon>
        <taxon>Viridiplantae</taxon>
        <taxon>Streptophyta</taxon>
        <taxon>Embryophyta</taxon>
        <taxon>Tracheophyta</taxon>
        <taxon>Spermatophyta</taxon>
        <taxon>Magnoliopsida</taxon>
        <taxon>eudicotyledons</taxon>
        <taxon>Gunneridae</taxon>
        <taxon>Pentapetalae</taxon>
        <taxon>Caryophyllales</taxon>
        <taxon>Chenopodiaceae</taxon>
        <taxon>Chenopodioideae</taxon>
        <taxon>Atripliceae</taxon>
        <taxon>Chenopodium</taxon>
    </lineage>
</organism>
<protein>
    <submittedName>
        <fullName evidence="3">Uncharacterized protein</fullName>
    </submittedName>
</protein>
<feature type="region of interest" description="Disordered" evidence="1">
    <location>
        <begin position="17"/>
        <end position="53"/>
    </location>
</feature>
<dbReference type="AlphaFoldDB" id="A0A803LTU1"/>
<dbReference type="Gramene" id="AUR62018635-RA">
    <property type="protein sequence ID" value="AUR62018635-RA:cds"/>
    <property type="gene ID" value="AUR62018635"/>
</dbReference>
<sequence length="94" mass="10263">MLFMDLLWLLLSYNRSKADTESKADTKSKADNGSKADTKSKADNGSKADNESKAGELEQKGWFIVVLFHVNVGLYRFASILANLPGSHSPICAV</sequence>
<evidence type="ECO:0000313" key="4">
    <source>
        <dbReference type="Proteomes" id="UP000596660"/>
    </source>
</evidence>
<keyword evidence="2" id="KW-0732">Signal</keyword>
<keyword evidence="4" id="KW-1185">Reference proteome</keyword>
<evidence type="ECO:0000256" key="1">
    <source>
        <dbReference type="SAM" id="MobiDB-lite"/>
    </source>
</evidence>
<proteinExistence type="predicted"/>
<dbReference type="Proteomes" id="UP000596660">
    <property type="component" value="Unplaced"/>
</dbReference>
<dbReference type="EnsemblPlants" id="AUR62018635-RA">
    <property type="protein sequence ID" value="AUR62018635-RA:cds"/>
    <property type="gene ID" value="AUR62018635"/>
</dbReference>
<reference evidence="3" key="2">
    <citation type="submission" date="2021-03" db="UniProtKB">
        <authorList>
            <consortium name="EnsemblPlants"/>
        </authorList>
    </citation>
    <scope>IDENTIFICATION</scope>
</reference>
<reference evidence="3" key="1">
    <citation type="journal article" date="2017" name="Nature">
        <title>The genome of Chenopodium quinoa.</title>
        <authorList>
            <person name="Jarvis D.E."/>
            <person name="Ho Y.S."/>
            <person name="Lightfoot D.J."/>
            <person name="Schmoeckel S.M."/>
            <person name="Li B."/>
            <person name="Borm T.J.A."/>
            <person name="Ohyanagi H."/>
            <person name="Mineta K."/>
            <person name="Michell C.T."/>
            <person name="Saber N."/>
            <person name="Kharbatia N.M."/>
            <person name="Rupper R.R."/>
            <person name="Sharp A.R."/>
            <person name="Dally N."/>
            <person name="Boughton B.A."/>
            <person name="Woo Y.H."/>
            <person name="Gao G."/>
            <person name="Schijlen E.G.W.M."/>
            <person name="Guo X."/>
            <person name="Momin A.A."/>
            <person name="Negrao S."/>
            <person name="Al-Babili S."/>
            <person name="Gehring C."/>
            <person name="Roessner U."/>
            <person name="Jung C."/>
            <person name="Murphy K."/>
            <person name="Arold S.T."/>
            <person name="Gojobori T."/>
            <person name="van der Linden C.G."/>
            <person name="van Loo E.N."/>
            <person name="Jellen E.N."/>
            <person name="Maughan P.J."/>
            <person name="Tester M."/>
        </authorList>
    </citation>
    <scope>NUCLEOTIDE SEQUENCE [LARGE SCALE GENOMIC DNA]</scope>
    <source>
        <strain evidence="3">cv. PI 614886</strain>
    </source>
</reference>
<feature type="chain" id="PRO_5031217346" evidence="2">
    <location>
        <begin position="19"/>
        <end position="94"/>
    </location>
</feature>
<evidence type="ECO:0000256" key="2">
    <source>
        <dbReference type="SAM" id="SignalP"/>
    </source>
</evidence>